<dbReference type="Proteomes" id="UP000199820">
    <property type="component" value="Unassembled WGS sequence"/>
</dbReference>
<feature type="compositionally biased region" description="Basic and acidic residues" evidence="1">
    <location>
        <begin position="221"/>
        <end position="254"/>
    </location>
</feature>
<dbReference type="RefSeq" id="WP_074650678.1">
    <property type="nucleotide sequence ID" value="NZ_FOIL01000082.1"/>
</dbReference>
<feature type="compositionally biased region" description="Acidic residues" evidence="1">
    <location>
        <begin position="311"/>
        <end position="354"/>
    </location>
</feature>
<evidence type="ECO:0008006" key="4">
    <source>
        <dbReference type="Google" id="ProtNLM"/>
    </source>
</evidence>
<feature type="region of interest" description="Disordered" evidence="1">
    <location>
        <begin position="463"/>
        <end position="579"/>
    </location>
</feature>
<feature type="compositionally biased region" description="Acidic residues" evidence="1">
    <location>
        <begin position="477"/>
        <end position="511"/>
    </location>
</feature>
<feature type="compositionally biased region" description="Acidic residues" evidence="1">
    <location>
        <begin position="527"/>
        <end position="554"/>
    </location>
</feature>
<evidence type="ECO:0000256" key="1">
    <source>
        <dbReference type="SAM" id="MobiDB-lite"/>
    </source>
</evidence>
<evidence type="ECO:0000313" key="2">
    <source>
        <dbReference type="EMBL" id="SET95778.1"/>
    </source>
</evidence>
<accession>A0A1I0IGL0</accession>
<feature type="compositionally biased region" description="Basic and acidic residues" evidence="1">
    <location>
        <begin position="555"/>
        <end position="573"/>
    </location>
</feature>
<organism evidence="2 3">
    <name type="scientific">[Clostridium] aminophilum</name>
    <dbReference type="NCBI Taxonomy" id="1526"/>
    <lineage>
        <taxon>Bacteria</taxon>
        <taxon>Bacillati</taxon>
        <taxon>Bacillota</taxon>
        <taxon>Clostridia</taxon>
        <taxon>Lachnospirales</taxon>
        <taxon>Lachnospiraceae</taxon>
    </lineage>
</organism>
<dbReference type="AlphaFoldDB" id="A0A1I0IGL0"/>
<dbReference type="EMBL" id="FOIL01000082">
    <property type="protein sequence ID" value="SET95778.1"/>
    <property type="molecule type" value="Genomic_DNA"/>
</dbReference>
<proteinExistence type="predicted"/>
<evidence type="ECO:0000313" key="3">
    <source>
        <dbReference type="Proteomes" id="UP000199820"/>
    </source>
</evidence>
<dbReference type="InterPro" id="IPR011990">
    <property type="entry name" value="TPR-like_helical_dom_sf"/>
</dbReference>
<name>A0A1I0IGL0_9FIRM</name>
<dbReference type="STRING" id="1526.SAMN02910262_02091"/>
<sequence>MDKFEFKVKIEQIKKLVNKSDYETAMKIADAIDWRRVKSTGLLTLASSIYEKNREYSDAKDILLIAYERAPIGRTLLTKLTDLAFREGNVREAEAYYKEYCEQVDDNDSVQHLLRFLILEAKGASVEQQINSLEMYCNDELDDKWLYHLAELYREAGREDDCVRACDKIMLMFGIGKYVDKAMALKQEFAPLNSYQKDLAENRQKYERKLQEVEEKFRDVDLGRNADGDDRREFARKEENEESENRGEEIRREEADDSLEASLHEARAEEELAREVSKMQPYENTEAEEDDQTRVLQRVSDLHRASQEKTEQEEDISGTGMEDETAAQEDVQQEDAMPELEDWDLEEEEQEEAPFENRIMLAADDEEAGLKEALGLLKEFHEVLGVKRSAAKISGDRLAKRGVFSVAGKLEGKDLIIERAADLDAETLEDLNDFVAQAGEEMSVILIDDEENLSAFRAEFPAATEMYGGDGERPEVVEDLEDLEEDEELPEVEEDLPDEREAEDDVAEEKDTEVSEDHAPAAKAEAVEETDEESPDDGEEPDEDEDSDDPDADEREAYESDREKSENDVRSEAADVENDEMEVEDFVQYACRYAADIDCSIDGKSKLALYERAEMMEEDGVPLTRESAADLIEHAADKAEKKHLFAKRYDKNGLLILREKHFFD</sequence>
<feature type="compositionally biased region" description="Basic and acidic residues" evidence="1">
    <location>
        <begin position="300"/>
        <end position="310"/>
    </location>
</feature>
<dbReference type="OrthoDB" id="9760891at2"/>
<feature type="region of interest" description="Disordered" evidence="1">
    <location>
        <begin position="221"/>
        <end position="355"/>
    </location>
</feature>
<feature type="compositionally biased region" description="Basic and acidic residues" evidence="1">
    <location>
        <begin position="262"/>
        <end position="277"/>
    </location>
</feature>
<gene>
    <name evidence="2" type="ORF">SAMN04487771_10823</name>
</gene>
<reference evidence="2 3" key="1">
    <citation type="submission" date="2016-10" db="EMBL/GenBank/DDBJ databases">
        <authorList>
            <person name="de Groot N.N."/>
        </authorList>
    </citation>
    <scope>NUCLEOTIDE SEQUENCE [LARGE SCALE GENOMIC DNA]</scope>
    <source>
        <strain evidence="2 3">KH1P1</strain>
    </source>
</reference>
<keyword evidence="3" id="KW-1185">Reference proteome</keyword>
<dbReference type="Gene3D" id="1.25.40.10">
    <property type="entry name" value="Tetratricopeptide repeat domain"/>
    <property type="match status" value="1"/>
</dbReference>
<protein>
    <recommendedName>
        <fullName evidence="4">Tetratricopeptide repeat-containing protein</fullName>
    </recommendedName>
</protein>
<dbReference type="eggNOG" id="COG0457">
    <property type="taxonomic scope" value="Bacteria"/>
</dbReference>